<reference evidence="2" key="1">
    <citation type="journal article" date="2005" name="Appl. Environ. Microbiol.">
        <title>Sequence and expression analyses of Cytophaga-like hydrolases in a Western arctic metagenomic library and the Sargasso Sea.</title>
        <authorList>
            <person name="Cottrell M.T."/>
            <person name="Yu L."/>
            <person name="Kirchman D.L."/>
        </authorList>
    </citation>
    <scope>NUCLEOTIDE SEQUENCE</scope>
</reference>
<organism evidence="2">
    <name type="scientific">uncultured Bacteroidetes bacterium 'SBI2-18 P41A3'</name>
    <dbReference type="NCBI Taxonomy" id="358068"/>
    <lineage>
        <taxon>Bacteria</taxon>
        <taxon>Pseudomonadati</taxon>
        <taxon>Bacteroidota</taxon>
        <taxon>environmental samples</taxon>
    </lineage>
</organism>
<dbReference type="PROSITE" id="PS51257">
    <property type="entry name" value="PROKAR_LIPOPROTEIN"/>
    <property type="match status" value="1"/>
</dbReference>
<proteinExistence type="predicted"/>
<accession>Q2VBT3</accession>
<feature type="chain" id="PRO_5004217725" description="DUF1573 domain-containing protein" evidence="1">
    <location>
        <begin position="30"/>
        <end position="160"/>
    </location>
</feature>
<keyword evidence="1" id="KW-0732">Signal</keyword>
<feature type="signal peptide" evidence="1">
    <location>
        <begin position="1"/>
        <end position="29"/>
    </location>
</feature>
<evidence type="ECO:0000313" key="2">
    <source>
        <dbReference type="EMBL" id="ABB86538.1"/>
    </source>
</evidence>
<dbReference type="PANTHER" id="PTHR37833">
    <property type="entry name" value="LIPOPROTEIN-RELATED"/>
    <property type="match status" value="1"/>
</dbReference>
<dbReference type="AlphaFoldDB" id="Q2VBT3"/>
<dbReference type="EMBL" id="DQ272742">
    <property type="protein sequence ID" value="ABB86538.1"/>
    <property type="molecule type" value="Genomic_DNA"/>
</dbReference>
<evidence type="ECO:0000256" key="1">
    <source>
        <dbReference type="SAM" id="SignalP"/>
    </source>
</evidence>
<name>Q2VBT3_9BACT</name>
<dbReference type="Gene3D" id="2.60.40.10">
    <property type="entry name" value="Immunoglobulins"/>
    <property type="match status" value="1"/>
</dbReference>
<sequence>MKITKNNIRLSVTCFLVAFAIAFFLTSCNSDPSKKIKAENIKSTTERINNSGNLAEIEFNKSSHDFGEISDGDIVETSFSFTNVGSSDLIISNASGSCGCTVPEYPKDQPIKPGESGVIKVKFDSSNKPGLQRKAVTLVTNTSAGKQLLNIKAIVTPKTN</sequence>
<dbReference type="Pfam" id="PF07610">
    <property type="entry name" value="DUF1573"/>
    <property type="match status" value="1"/>
</dbReference>
<dbReference type="InterPro" id="IPR013783">
    <property type="entry name" value="Ig-like_fold"/>
</dbReference>
<dbReference type="PANTHER" id="PTHR37833:SF1">
    <property type="entry name" value="SIGNAL PEPTIDE PROTEIN"/>
    <property type="match status" value="1"/>
</dbReference>
<dbReference type="InterPro" id="IPR011467">
    <property type="entry name" value="DUF1573"/>
</dbReference>
<evidence type="ECO:0008006" key="3">
    <source>
        <dbReference type="Google" id="ProtNLM"/>
    </source>
</evidence>
<protein>
    <recommendedName>
        <fullName evidence="3">DUF1573 domain-containing protein</fullName>
    </recommendedName>
</protein>